<evidence type="ECO:0000256" key="1">
    <source>
        <dbReference type="SAM" id="Phobius"/>
    </source>
</evidence>
<accession>K4KZI1</accession>
<dbReference type="AlphaFoldDB" id="K4KZI1"/>
<name>K4KZI1_SIMAS</name>
<keyword evidence="1" id="KW-1133">Transmembrane helix</keyword>
<evidence type="ECO:0008006" key="4">
    <source>
        <dbReference type="Google" id="ProtNLM"/>
    </source>
</evidence>
<keyword evidence="1" id="KW-0812">Transmembrane</keyword>
<feature type="transmembrane region" description="Helical" evidence="1">
    <location>
        <begin position="115"/>
        <end position="134"/>
    </location>
</feature>
<dbReference type="STRING" id="1117647.M5M_10765"/>
<evidence type="ECO:0000313" key="2">
    <source>
        <dbReference type="EMBL" id="AFU99332.1"/>
    </source>
</evidence>
<dbReference type="Proteomes" id="UP000000466">
    <property type="component" value="Chromosome"/>
</dbReference>
<keyword evidence="1" id="KW-0472">Membrane</keyword>
<evidence type="ECO:0000313" key="3">
    <source>
        <dbReference type="Proteomes" id="UP000000466"/>
    </source>
</evidence>
<gene>
    <name evidence="2" type="ordered locus">M5M_10765</name>
</gene>
<dbReference type="eggNOG" id="ENOG5032RJD">
    <property type="taxonomic scope" value="Bacteria"/>
</dbReference>
<feature type="transmembrane region" description="Helical" evidence="1">
    <location>
        <begin position="9"/>
        <end position="35"/>
    </location>
</feature>
<protein>
    <recommendedName>
        <fullName evidence="4">Sugar transporter</fullName>
    </recommendedName>
</protein>
<dbReference type="EMBL" id="CP003746">
    <property type="protein sequence ID" value="AFU99332.1"/>
    <property type="molecule type" value="Genomic_DNA"/>
</dbReference>
<dbReference type="HOGENOM" id="CLU_127076_0_0_6"/>
<dbReference type="KEGG" id="saga:M5M_10765"/>
<dbReference type="OrthoDB" id="1143964at2"/>
<proteinExistence type="predicted"/>
<reference evidence="2 3" key="1">
    <citation type="journal article" date="2013" name="Genome Announc.">
        <title>Complete genome sequence of Simiduia agarivorans SA1(T), a marine bacterium able to degrade a variety of polysaccharides.</title>
        <authorList>
            <person name="Lin S.Y."/>
            <person name="Shieh W.Y."/>
            <person name="Chen J.S."/>
            <person name="Tang S.L."/>
        </authorList>
    </citation>
    <scope>NUCLEOTIDE SEQUENCE [LARGE SCALE GENOMIC DNA]</scope>
    <source>
        <strain evidence="3">DSM 21679 / JCM 13881 / BCRC 17597 / SA1</strain>
    </source>
</reference>
<organism evidence="2 3">
    <name type="scientific">Simiduia agarivorans (strain DSM 21679 / JCM 13881 / BCRC 17597 / SA1)</name>
    <dbReference type="NCBI Taxonomy" id="1117647"/>
    <lineage>
        <taxon>Bacteria</taxon>
        <taxon>Pseudomonadati</taxon>
        <taxon>Pseudomonadota</taxon>
        <taxon>Gammaproteobacteria</taxon>
        <taxon>Cellvibrionales</taxon>
        <taxon>Cellvibrionaceae</taxon>
        <taxon>Simiduia</taxon>
    </lineage>
</organism>
<sequence>MTHAQTPPYWFWIIAIIALLWNLAGLAAFAMHLMITPEQLASLPAAEQQLYTDAPAWLNVAFGMAVVGGCLASLMLLLRNLFAPVLFSLSLLGVLAQNSYSFLMSDTFEVLGKDAMIMPLVVITLAIFLLWFSLSCKSRGMLR</sequence>
<feature type="transmembrane region" description="Helical" evidence="1">
    <location>
        <begin position="85"/>
        <end position="103"/>
    </location>
</feature>
<feature type="transmembrane region" description="Helical" evidence="1">
    <location>
        <begin position="55"/>
        <end position="78"/>
    </location>
</feature>
<dbReference type="RefSeq" id="WP_015047496.1">
    <property type="nucleotide sequence ID" value="NC_018868.3"/>
</dbReference>
<keyword evidence="3" id="KW-1185">Reference proteome</keyword>